<keyword evidence="1" id="KW-0560">Oxidoreductase</keyword>
<dbReference type="InterPro" id="IPR013107">
    <property type="entry name" value="Acyl-CoA_DH_C"/>
</dbReference>
<accession>A0A7Z7CYM4</accession>
<dbReference type="SUPFAM" id="SSF56645">
    <property type="entry name" value="Acyl-CoA dehydrogenase NM domain-like"/>
    <property type="match status" value="1"/>
</dbReference>
<gene>
    <name evidence="3" type="ORF">SAMN04487751_2399</name>
</gene>
<dbReference type="GO" id="GO:0050660">
    <property type="term" value="F:flavin adenine dinucleotide binding"/>
    <property type="evidence" value="ECO:0007669"/>
    <property type="project" value="InterPro"/>
</dbReference>
<name>A0A7Z7CYM4_9MICO</name>
<feature type="domain" description="Acyl-CoA dehydrogenase C-terminal" evidence="2">
    <location>
        <begin position="248"/>
        <end position="379"/>
    </location>
</feature>
<dbReference type="RefSeq" id="WP_028496732.1">
    <property type="nucleotide sequence ID" value="NZ_FOQZ01000003.1"/>
</dbReference>
<evidence type="ECO:0000313" key="3">
    <source>
        <dbReference type="EMBL" id="SFI61511.1"/>
    </source>
</evidence>
<sequence>MTNTTEVVQEAAVVSGEDVVARIDEILPLLASNATIGDRERRSSQESVDALKDAGVFRIGVPARWGGYQTSIRNQLEVSSKVGEVDGGLAWVTTLTNIGAWLVGLQGEQLQEEIFGQNPDARTVGVLAPSVTAKPVDGGWRVTGKGFYASGSLHADWAGNGAILLDDQGNPAGQAMVFAPIADLSIDDTWYVAGMRGSGSNCIVWDDVFVPSHRVFDIPRAVATYDYPTEHRDEWLYRAAFSSTAAVVLAGPQLGIGRAALAYVIAQAQKKGIAYTTFGLQKESVAFQVRVAKAATLIKTAHLHAYDAADTIDEWARQGHVASIEERAQIRAQTSWAVESITSALDELLTAHGSGGFAESSLLQRLWRDSNVAARHAFVLPDISYESYGKALLGVDAQITPIL</sequence>
<dbReference type="SUPFAM" id="SSF47203">
    <property type="entry name" value="Acyl-CoA dehydrogenase C-terminal domain-like"/>
    <property type="match status" value="1"/>
</dbReference>
<dbReference type="PANTHER" id="PTHR43884:SF25">
    <property type="entry name" value="ACYL-COA DEHYDROGENASE YDBM-RELATED"/>
    <property type="match status" value="1"/>
</dbReference>
<evidence type="ECO:0000256" key="1">
    <source>
        <dbReference type="ARBA" id="ARBA00023002"/>
    </source>
</evidence>
<comment type="caution">
    <text evidence="3">The sequence shown here is derived from an EMBL/GenBank/DDBJ whole genome shotgun (WGS) entry which is preliminary data.</text>
</comment>
<dbReference type="Pfam" id="PF08028">
    <property type="entry name" value="Acyl-CoA_dh_2"/>
    <property type="match status" value="1"/>
</dbReference>
<dbReference type="PANTHER" id="PTHR43884">
    <property type="entry name" value="ACYL-COA DEHYDROGENASE"/>
    <property type="match status" value="1"/>
</dbReference>
<dbReference type="AlphaFoldDB" id="A0A7Z7CYM4"/>
<protein>
    <submittedName>
        <fullName evidence="3">Acyl-CoA dehydrogenase</fullName>
    </submittedName>
</protein>
<evidence type="ECO:0000259" key="2">
    <source>
        <dbReference type="Pfam" id="PF08028"/>
    </source>
</evidence>
<dbReference type="Proteomes" id="UP000198702">
    <property type="component" value="Unassembled WGS sequence"/>
</dbReference>
<dbReference type="PIRSF" id="PIRSF016578">
    <property type="entry name" value="HsaA"/>
    <property type="match status" value="1"/>
</dbReference>
<organism evidence="3 4">
    <name type="scientific">Microbacterium saccharophilum</name>
    <dbReference type="NCBI Taxonomy" id="1213358"/>
    <lineage>
        <taxon>Bacteria</taxon>
        <taxon>Bacillati</taxon>
        <taxon>Actinomycetota</taxon>
        <taxon>Actinomycetes</taxon>
        <taxon>Micrococcales</taxon>
        <taxon>Microbacteriaceae</taxon>
        <taxon>Microbacterium</taxon>
    </lineage>
</organism>
<dbReference type="GO" id="GO:0003995">
    <property type="term" value="F:acyl-CoA dehydrogenase activity"/>
    <property type="evidence" value="ECO:0007669"/>
    <property type="project" value="TreeGrafter"/>
</dbReference>
<evidence type="ECO:0000313" key="4">
    <source>
        <dbReference type="Proteomes" id="UP000198702"/>
    </source>
</evidence>
<dbReference type="InterPro" id="IPR046373">
    <property type="entry name" value="Acyl-CoA_Oxase/DH_mid-dom_sf"/>
</dbReference>
<dbReference type="Gene3D" id="2.40.110.10">
    <property type="entry name" value="Butyryl-CoA Dehydrogenase, subunit A, domain 2"/>
    <property type="match status" value="1"/>
</dbReference>
<dbReference type="EMBL" id="FOQZ01000003">
    <property type="protein sequence ID" value="SFI61511.1"/>
    <property type="molecule type" value="Genomic_DNA"/>
</dbReference>
<reference evidence="3 4" key="1">
    <citation type="submission" date="2016-10" db="EMBL/GenBank/DDBJ databases">
        <authorList>
            <person name="Varghese N."/>
            <person name="Submissions S."/>
        </authorList>
    </citation>
    <scope>NUCLEOTIDE SEQUENCE [LARGE SCALE GENOMIC DNA]</scope>
    <source>
        <strain evidence="3 4">UNC380MFSha3.1</strain>
    </source>
</reference>
<dbReference type="InterPro" id="IPR009100">
    <property type="entry name" value="AcylCoA_DH/oxidase_NM_dom_sf"/>
</dbReference>
<dbReference type="Gene3D" id="1.10.540.10">
    <property type="entry name" value="Acyl-CoA dehydrogenase/oxidase, N-terminal domain"/>
    <property type="match status" value="1"/>
</dbReference>
<dbReference type="InterPro" id="IPR036250">
    <property type="entry name" value="AcylCo_DH-like_C"/>
</dbReference>
<proteinExistence type="predicted"/>
<dbReference type="Gene3D" id="1.20.140.10">
    <property type="entry name" value="Butyryl-CoA Dehydrogenase, subunit A, domain 3"/>
    <property type="match status" value="1"/>
</dbReference>
<dbReference type="InterPro" id="IPR037069">
    <property type="entry name" value="AcylCoA_DH/ox_N_sf"/>
</dbReference>